<dbReference type="SUPFAM" id="SSF56672">
    <property type="entry name" value="DNA/RNA polymerases"/>
    <property type="match status" value="1"/>
</dbReference>
<sequence length="233" mass="26040">MRPYILPPPGFQIVSLDASNIELRFLAYYSQCTQIVQMFANGEDFHAYTGRLIIDTLESTGIPPLKARKLGKGFAYSVLYGAGNRTVQTSFQKQNVAVSLADVARLKDGFYSLFPEIKQFVMKQSSSPDLLTIFGAVKPMATFKPTQKRNFACQSSVAVLVKLLMIIANKHAKVIHVVHDEVWILAREPTETVTQIIEEFTKKIIRLLPGFPTQGLLDVEIIGGNINDKQKYS</sequence>
<dbReference type="SMART" id="SM00482">
    <property type="entry name" value="POLAc"/>
    <property type="match status" value="1"/>
</dbReference>
<dbReference type="GO" id="GO:0006302">
    <property type="term" value="P:double-strand break repair"/>
    <property type="evidence" value="ECO:0007669"/>
    <property type="project" value="TreeGrafter"/>
</dbReference>
<dbReference type="Gene3D" id="1.10.150.20">
    <property type="entry name" value="5' to 3' exonuclease, C-terminal subdomain"/>
    <property type="match status" value="1"/>
</dbReference>
<proteinExistence type="predicted"/>
<dbReference type="PANTHER" id="PTHR10133:SF27">
    <property type="entry name" value="DNA POLYMERASE NU"/>
    <property type="match status" value="1"/>
</dbReference>
<evidence type="ECO:0000313" key="3">
    <source>
        <dbReference type="EMBL" id="MPM19171.1"/>
    </source>
</evidence>
<evidence type="ECO:0000259" key="2">
    <source>
        <dbReference type="SMART" id="SM00482"/>
    </source>
</evidence>
<dbReference type="GO" id="GO:0003887">
    <property type="term" value="F:DNA-directed DNA polymerase activity"/>
    <property type="evidence" value="ECO:0007669"/>
    <property type="project" value="UniProtKB-EC"/>
</dbReference>
<feature type="domain" description="DNA-directed DNA polymerase family A palm" evidence="2">
    <location>
        <begin position="1"/>
        <end position="190"/>
    </location>
</feature>
<reference evidence="3" key="1">
    <citation type="submission" date="2019-08" db="EMBL/GenBank/DDBJ databases">
        <authorList>
            <person name="Kucharzyk K."/>
            <person name="Murdoch R.W."/>
            <person name="Higgins S."/>
            <person name="Loffler F."/>
        </authorList>
    </citation>
    <scope>NUCLEOTIDE SEQUENCE</scope>
</reference>
<protein>
    <submittedName>
        <fullName evidence="3">DNA polymerase I, thermostable</fullName>
        <ecNumber evidence="3">2.7.7.7</ecNumber>
    </submittedName>
</protein>
<keyword evidence="1" id="KW-0235">DNA replication</keyword>
<dbReference type="AlphaFoldDB" id="A0A644XTT1"/>
<dbReference type="InterPro" id="IPR001098">
    <property type="entry name" value="DNA-dir_DNA_pol_A_palm_dom"/>
</dbReference>
<accession>A0A644XTT1</accession>
<dbReference type="EC" id="2.7.7.7" evidence="3"/>
<dbReference type="InterPro" id="IPR002298">
    <property type="entry name" value="DNA_polymerase_A"/>
</dbReference>
<dbReference type="PRINTS" id="PR00868">
    <property type="entry name" value="DNAPOLI"/>
</dbReference>
<dbReference type="GO" id="GO:0003677">
    <property type="term" value="F:DNA binding"/>
    <property type="evidence" value="ECO:0007669"/>
    <property type="project" value="InterPro"/>
</dbReference>
<dbReference type="PANTHER" id="PTHR10133">
    <property type="entry name" value="DNA POLYMERASE I"/>
    <property type="match status" value="1"/>
</dbReference>
<dbReference type="GO" id="GO:0006261">
    <property type="term" value="P:DNA-templated DNA replication"/>
    <property type="evidence" value="ECO:0007669"/>
    <property type="project" value="InterPro"/>
</dbReference>
<dbReference type="Gene3D" id="3.30.70.370">
    <property type="match status" value="1"/>
</dbReference>
<dbReference type="EMBL" id="VSSQ01003125">
    <property type="protein sequence ID" value="MPM19171.1"/>
    <property type="molecule type" value="Genomic_DNA"/>
</dbReference>
<name>A0A644XTT1_9ZZZZ</name>
<dbReference type="InterPro" id="IPR043502">
    <property type="entry name" value="DNA/RNA_pol_sf"/>
</dbReference>
<dbReference type="Pfam" id="PF00476">
    <property type="entry name" value="DNA_pol_A"/>
    <property type="match status" value="1"/>
</dbReference>
<organism evidence="3">
    <name type="scientific">bioreactor metagenome</name>
    <dbReference type="NCBI Taxonomy" id="1076179"/>
    <lineage>
        <taxon>unclassified sequences</taxon>
        <taxon>metagenomes</taxon>
        <taxon>ecological metagenomes</taxon>
    </lineage>
</organism>
<comment type="caution">
    <text evidence="3">The sequence shown here is derived from an EMBL/GenBank/DDBJ whole genome shotgun (WGS) entry which is preliminary data.</text>
</comment>
<keyword evidence="3" id="KW-0548">Nucleotidyltransferase</keyword>
<gene>
    <name evidence="3" type="primary">polA_19</name>
    <name evidence="3" type="ORF">SDC9_65589</name>
</gene>
<keyword evidence="3" id="KW-0808">Transferase</keyword>
<evidence type="ECO:0000256" key="1">
    <source>
        <dbReference type="ARBA" id="ARBA00022705"/>
    </source>
</evidence>